<dbReference type="EMBL" id="CP109635">
    <property type="protein sequence ID" value="UYT09794.1"/>
    <property type="molecule type" value="Genomic_DNA"/>
</dbReference>
<reference evidence="4 7" key="1">
    <citation type="submission" date="2016-10" db="EMBL/GenBank/DDBJ databases">
        <authorList>
            <person name="de Groot N.N."/>
        </authorList>
    </citation>
    <scope>NUCLEOTIDE SEQUENCE [LARGE SCALE GENOMIC DNA]</scope>
    <source>
        <strain evidence="4 7">M79</strain>
    </source>
</reference>
<organism evidence="4 7">
    <name type="scientific">Lactococcus garvieae</name>
    <dbReference type="NCBI Taxonomy" id="1363"/>
    <lineage>
        <taxon>Bacteria</taxon>
        <taxon>Bacillati</taxon>
        <taxon>Bacillota</taxon>
        <taxon>Bacilli</taxon>
        <taxon>Lactobacillales</taxon>
        <taxon>Streptococcaceae</taxon>
        <taxon>Lactococcus</taxon>
    </lineage>
</organism>
<evidence type="ECO:0000313" key="6">
    <source>
        <dbReference type="EMBL" id="WEA13042.1"/>
    </source>
</evidence>
<dbReference type="PROSITE" id="PS51353">
    <property type="entry name" value="ARSC"/>
    <property type="match status" value="1"/>
</dbReference>
<comment type="similarity">
    <text evidence="1">Belongs to the ArsC family.</text>
</comment>
<dbReference type="Proteomes" id="UP000181969">
    <property type="component" value="Unassembled WGS sequence"/>
</dbReference>
<dbReference type="RefSeq" id="WP_019335485.1">
    <property type="nucleotide sequence ID" value="NZ_AP026069.1"/>
</dbReference>
<dbReference type="Pfam" id="PF03960">
    <property type="entry name" value="ArsC"/>
    <property type="match status" value="1"/>
</dbReference>
<gene>
    <name evidence="2" type="primary">spxA1_3</name>
    <name evidence="2" type="ORF">ikelab_20190</name>
    <name evidence="5" type="ORF">OF801_07360</name>
    <name evidence="6" type="ORF">PWF74_05715</name>
    <name evidence="3" type="ORF">QHR29_00090</name>
    <name evidence="4" type="ORF">SAMN05216438_101379</name>
</gene>
<reference evidence="2 8" key="2">
    <citation type="submission" date="2020-06" db="EMBL/GenBank/DDBJ databases">
        <title>Draft genome sequence of Lactic acid bacteria from Okinawan-style tofu.</title>
        <authorList>
            <person name="Takara I."/>
            <person name="Ikematsu S."/>
        </authorList>
    </citation>
    <scope>NUCLEOTIDE SEQUENCE [LARGE SCALE GENOMIC DNA]</scope>
    <source>
        <strain evidence="8">lg38</strain>
        <strain evidence="2">Lg38</strain>
    </source>
</reference>
<dbReference type="PANTHER" id="PTHR30041:SF7">
    <property type="entry name" value="GLOBAL TRANSCRIPTIONAL REGULATOR SPX"/>
    <property type="match status" value="1"/>
</dbReference>
<dbReference type="EMBL" id="CP118627">
    <property type="protein sequence ID" value="WEA13042.1"/>
    <property type="molecule type" value="Genomic_DNA"/>
</dbReference>
<dbReference type="InterPro" id="IPR006660">
    <property type="entry name" value="Arsenate_reductase-like"/>
</dbReference>
<dbReference type="SUPFAM" id="SSF52833">
    <property type="entry name" value="Thioredoxin-like"/>
    <property type="match status" value="1"/>
</dbReference>
<evidence type="ECO:0000313" key="2">
    <source>
        <dbReference type="EMBL" id="GFO52744.1"/>
    </source>
</evidence>
<evidence type="ECO:0000313" key="4">
    <source>
        <dbReference type="EMBL" id="SFL12073.1"/>
    </source>
</evidence>
<dbReference type="Proteomes" id="UP001164042">
    <property type="component" value="Chromosome"/>
</dbReference>
<dbReference type="PANTHER" id="PTHR30041">
    <property type="entry name" value="ARSENATE REDUCTASE"/>
    <property type="match status" value="1"/>
</dbReference>
<evidence type="ECO:0000313" key="8">
    <source>
        <dbReference type="Proteomes" id="UP000504756"/>
    </source>
</evidence>
<evidence type="ECO:0000256" key="1">
    <source>
        <dbReference type="PROSITE-ProRule" id="PRU01282"/>
    </source>
</evidence>
<dbReference type="Gene3D" id="3.40.30.10">
    <property type="entry name" value="Glutaredoxin"/>
    <property type="match status" value="1"/>
</dbReference>
<dbReference type="InterPro" id="IPR036249">
    <property type="entry name" value="Thioredoxin-like_sf"/>
</dbReference>
<dbReference type="Proteomes" id="UP000504756">
    <property type="component" value="Unassembled WGS sequence"/>
</dbReference>
<protein>
    <submittedName>
        <fullName evidence="3">ArsC/Spx/MgsR family protein</fullName>
    </submittedName>
    <submittedName>
        <fullName evidence="5">Arsenate reductase</fullName>
    </submittedName>
    <submittedName>
        <fullName evidence="2 4">Regulatory protein spx</fullName>
    </submittedName>
</protein>
<evidence type="ECO:0000313" key="3">
    <source>
        <dbReference type="EMBL" id="MDH7958873.1"/>
    </source>
</evidence>
<reference evidence="3" key="5">
    <citation type="submission" date="2023-04" db="EMBL/GenBank/DDBJ databases">
        <title>Genomic analysis of Lactococcus garvieae isolates.</title>
        <authorList>
            <person name="Zhanghang C."/>
        </authorList>
    </citation>
    <scope>NUCLEOTIDE SEQUENCE</scope>
    <source>
        <strain evidence="3">ZB-1</strain>
    </source>
</reference>
<dbReference type="EMBL" id="JARYTV010000001">
    <property type="protein sequence ID" value="MDH7958873.1"/>
    <property type="molecule type" value="Genomic_DNA"/>
</dbReference>
<dbReference type="Proteomes" id="UP001157396">
    <property type="component" value="Unassembled WGS sequence"/>
</dbReference>
<dbReference type="EMBL" id="BLXU01000015">
    <property type="protein sequence ID" value="GFO52744.1"/>
    <property type="molecule type" value="Genomic_DNA"/>
</dbReference>
<dbReference type="EMBL" id="FOTJ01000001">
    <property type="protein sequence ID" value="SFL12073.1"/>
    <property type="molecule type" value="Genomic_DNA"/>
</dbReference>
<evidence type="ECO:0000313" key="7">
    <source>
        <dbReference type="Proteomes" id="UP000181969"/>
    </source>
</evidence>
<reference evidence="6" key="4">
    <citation type="submission" date="2023-02" db="EMBL/GenBank/DDBJ databases">
        <title>Comparative genomics and fermentation flavor characterization of five lactic acid bacteria reveal flavor biosynthesis metabolic pathways in fermented muskmelon puree.</title>
        <authorList>
            <person name="Yuan L."/>
            <person name="Li M."/>
            <person name="Xu X."/>
            <person name="Lao F."/>
            <person name="Wu J."/>
        </authorList>
    </citation>
    <scope>NUCLEOTIDE SEQUENCE</scope>
    <source>
        <strain evidence="6">Pa-2</strain>
    </source>
</reference>
<reference evidence="5" key="3">
    <citation type="submission" date="2022-10" db="EMBL/GenBank/DDBJ databases">
        <title>Genome assembly of Lactococcus garvieae isolates from cricket gut.</title>
        <authorList>
            <person name="Luecke A.R."/>
            <person name="Brown A.M.V."/>
            <person name="Wakeman C.A."/>
        </authorList>
    </citation>
    <scope>NUCLEOTIDE SEQUENCE</scope>
    <source>
        <strain evidence="5">Alexii-11_2</strain>
    </source>
</reference>
<name>A0A1I4F3Q5_9LACT</name>
<dbReference type="GeneID" id="61074062"/>
<evidence type="ECO:0000313" key="5">
    <source>
        <dbReference type="EMBL" id="UYT09794.1"/>
    </source>
</evidence>
<dbReference type="Proteomes" id="UP001217324">
    <property type="component" value="Chromosome"/>
</dbReference>
<sequence length="131" mass="15418">MIKFYYRQGCGSSQKAKSWFEKYKINVDMKRMGEISKQDLQKILSYMDGGIETITKRSSMSNPQTQSSLDMLLEMNLDEGLEYLSRNAYLLRSPIVLDENKVQVGYNMDDLRQFFPREYRRLELATDQGFI</sequence>
<dbReference type="AlphaFoldDB" id="A0A1I4F3Q5"/>
<accession>A0A1I4F3Q5</accession>
<dbReference type="OrthoDB" id="2243653at2"/>
<proteinExistence type="inferred from homology"/>